<dbReference type="RefSeq" id="WP_353386025.1">
    <property type="nucleotide sequence ID" value="NZ_BAABWD010000001.1"/>
</dbReference>
<gene>
    <name evidence="5" type="ORF">NBRC116187_04130</name>
</gene>
<dbReference type="EMBL" id="BAABWD010000001">
    <property type="protein sequence ID" value="GAA6130053.1"/>
    <property type="molecule type" value="Genomic_DNA"/>
</dbReference>
<dbReference type="InterPro" id="IPR036388">
    <property type="entry name" value="WH-like_DNA-bd_sf"/>
</dbReference>
<evidence type="ECO:0000313" key="5">
    <source>
        <dbReference type="EMBL" id="GAA6130053.1"/>
    </source>
</evidence>
<keyword evidence="3" id="KW-0804">Transcription</keyword>
<dbReference type="PANTHER" id="PTHR33204">
    <property type="entry name" value="TRANSCRIPTIONAL REGULATOR, MARR FAMILY"/>
    <property type="match status" value="1"/>
</dbReference>
<keyword evidence="6" id="KW-1185">Reference proteome</keyword>
<keyword evidence="2" id="KW-0238">DNA-binding</keyword>
<keyword evidence="1" id="KW-0805">Transcription regulation</keyword>
<dbReference type="SUPFAM" id="SSF46785">
    <property type="entry name" value="Winged helix' DNA-binding domain"/>
    <property type="match status" value="1"/>
</dbReference>
<proteinExistence type="predicted"/>
<evidence type="ECO:0000313" key="6">
    <source>
        <dbReference type="Proteomes" id="UP001486808"/>
    </source>
</evidence>
<evidence type="ECO:0000256" key="1">
    <source>
        <dbReference type="ARBA" id="ARBA00023015"/>
    </source>
</evidence>
<reference evidence="5 6" key="1">
    <citation type="submission" date="2024-04" db="EMBL/GenBank/DDBJ databases">
        <title>Draft genome sequence of Halopseudomonas sabulinigri NBRC 116187.</title>
        <authorList>
            <person name="Miyakawa T."/>
            <person name="Kusuya Y."/>
            <person name="Miura T."/>
        </authorList>
    </citation>
    <scope>NUCLEOTIDE SEQUENCE [LARGE SCALE GENOMIC DNA]</scope>
    <source>
        <strain evidence="5 6">4NH20-0042</strain>
    </source>
</reference>
<dbReference type="Proteomes" id="UP001486808">
    <property type="component" value="Unassembled WGS sequence"/>
</dbReference>
<dbReference type="InterPro" id="IPR002577">
    <property type="entry name" value="HTH_HxlR"/>
</dbReference>
<dbReference type="InterPro" id="IPR036390">
    <property type="entry name" value="WH_DNA-bd_sf"/>
</dbReference>
<protein>
    <submittedName>
        <fullName evidence="5">Helix-turn-helix domain-containing protein</fullName>
    </submittedName>
</protein>
<name>A0ABP9ZKR0_9GAMM</name>
<evidence type="ECO:0000256" key="2">
    <source>
        <dbReference type="ARBA" id="ARBA00023125"/>
    </source>
</evidence>
<dbReference type="PROSITE" id="PS51118">
    <property type="entry name" value="HTH_HXLR"/>
    <property type="match status" value="1"/>
</dbReference>
<dbReference type="Gene3D" id="1.10.10.10">
    <property type="entry name" value="Winged helix-like DNA-binding domain superfamily/Winged helix DNA-binding domain"/>
    <property type="match status" value="1"/>
</dbReference>
<evidence type="ECO:0000256" key="3">
    <source>
        <dbReference type="ARBA" id="ARBA00023163"/>
    </source>
</evidence>
<feature type="domain" description="HTH hxlR-type" evidence="4">
    <location>
        <begin position="11"/>
        <end position="108"/>
    </location>
</feature>
<dbReference type="Pfam" id="PF01638">
    <property type="entry name" value="HxlR"/>
    <property type="match status" value="1"/>
</dbReference>
<accession>A0ABP9ZKR0</accession>
<sequence length="159" mass="18074">MQRKTLLPSECPIARGLEQVGEWWSILLMRDALQGLKRFDEFARSLDIAPSMLTRRLNSLVDAGMLQKVPYSQRPLRYEYIPTDKGKDFLVVLMAFVSWGNKHLAPEGESVQMVDRDSGQRLKLMFTTIAETQSLPLDRCTVRPGPAASAAMRDRLHNI</sequence>
<dbReference type="PANTHER" id="PTHR33204:SF17">
    <property type="entry name" value="TRANSCRIPTIONAL REGULATORY PROTEIN"/>
    <property type="match status" value="1"/>
</dbReference>
<evidence type="ECO:0000259" key="4">
    <source>
        <dbReference type="PROSITE" id="PS51118"/>
    </source>
</evidence>
<organism evidence="5 6">
    <name type="scientific">Halopseudomonas sabulinigri</name>
    <dbReference type="NCBI Taxonomy" id="472181"/>
    <lineage>
        <taxon>Bacteria</taxon>
        <taxon>Pseudomonadati</taxon>
        <taxon>Pseudomonadota</taxon>
        <taxon>Gammaproteobacteria</taxon>
        <taxon>Pseudomonadales</taxon>
        <taxon>Pseudomonadaceae</taxon>
        <taxon>Halopseudomonas</taxon>
    </lineage>
</organism>
<comment type="caution">
    <text evidence="5">The sequence shown here is derived from an EMBL/GenBank/DDBJ whole genome shotgun (WGS) entry which is preliminary data.</text>
</comment>